<evidence type="ECO:0000313" key="3">
    <source>
        <dbReference type="Proteomes" id="UP001342418"/>
    </source>
</evidence>
<keyword evidence="2" id="KW-0378">Hydrolase</keyword>
<sequence>MNIEAHWQDRREVTLGNWRTAPYSRWSFQHVGEIVPSAVIGGPSGGAYAAGPALPDFMLHYPGGGRVGLFDHLARSHGDSMVVMREGAVVGEWHAAHADPALPHVIFSVSKSLTGMLAGVAVGDGVLDPQAPVAAYVDTPGGSAYAGARVRDLLDMTVDLDFDEEYLDDGGAFDRYRRAMLWNPEREDTHPETMEAFLAGLGTRAGRHGERFYYASPNTDMLGLVIERASGLRLHHYLGERIWKPMGAKDAAIVTVDRQGTARAAGGICVSPRDLALFGQLVLDGGRSRGGEQLIPADWIADMREAGDRKAWEQGNFFETFPEGTYRSCWYQARDDHGSFCGIGIHGQYVWADPLTGIVVAKTSSRPQPSEDAAVQLEISVLRQIAGMF</sequence>
<dbReference type="PANTHER" id="PTHR43283:SF7">
    <property type="entry name" value="BETA-LACTAMASE-RELATED DOMAIN-CONTAINING PROTEIN"/>
    <property type="match status" value="1"/>
</dbReference>
<evidence type="ECO:0000313" key="2">
    <source>
        <dbReference type="EMBL" id="UUP18979.1"/>
    </source>
</evidence>
<proteinExistence type="predicted"/>
<evidence type="ECO:0000259" key="1">
    <source>
        <dbReference type="Pfam" id="PF00144"/>
    </source>
</evidence>
<gene>
    <name evidence="2" type="primary">nylB'</name>
    <name evidence="2" type="ORF">NTH_03465</name>
</gene>
<dbReference type="InterPro" id="IPR012338">
    <property type="entry name" value="Beta-lactam/transpept-like"/>
</dbReference>
<dbReference type="PANTHER" id="PTHR43283">
    <property type="entry name" value="BETA-LACTAMASE-RELATED"/>
    <property type="match status" value="1"/>
</dbReference>
<dbReference type="SUPFAM" id="SSF56601">
    <property type="entry name" value="beta-lactamase/transpeptidase-like"/>
    <property type="match status" value="1"/>
</dbReference>
<dbReference type="EC" id="3.5.1.46" evidence="2"/>
<dbReference type="Pfam" id="PF00144">
    <property type="entry name" value="Beta-lactamase"/>
    <property type="match status" value="1"/>
</dbReference>
<organism evidence="2 3">
    <name type="scientific">Nitratireductor thuwali</name>
    <dbReference type="NCBI Taxonomy" id="2267699"/>
    <lineage>
        <taxon>Bacteria</taxon>
        <taxon>Pseudomonadati</taxon>
        <taxon>Pseudomonadota</taxon>
        <taxon>Alphaproteobacteria</taxon>
        <taxon>Hyphomicrobiales</taxon>
        <taxon>Phyllobacteriaceae</taxon>
        <taxon>Nitratireductor</taxon>
    </lineage>
</organism>
<dbReference type="GO" id="GO:0019875">
    <property type="term" value="F:6-aminohexanoate-dimer hydrolase activity"/>
    <property type="evidence" value="ECO:0007669"/>
    <property type="project" value="UniProtKB-EC"/>
</dbReference>
<reference evidence="2 3" key="1">
    <citation type="submission" date="2018-07" db="EMBL/GenBank/DDBJ databases">
        <title>Genome sequence of Nitratireductor thuwali#1536.</title>
        <authorList>
            <person name="Michoud G."/>
            <person name="Merlino G."/>
            <person name="Sefrji F.O."/>
            <person name="Daffonchio D."/>
        </authorList>
    </citation>
    <scope>NUCLEOTIDE SEQUENCE [LARGE SCALE GENOMIC DNA]</scope>
    <source>
        <strain evidence="3">Nit1536</strain>
    </source>
</reference>
<dbReference type="Proteomes" id="UP001342418">
    <property type="component" value="Chromosome"/>
</dbReference>
<dbReference type="InterPro" id="IPR001466">
    <property type="entry name" value="Beta-lactam-related"/>
</dbReference>
<dbReference type="RefSeq" id="WP_338531165.1">
    <property type="nucleotide sequence ID" value="NZ_CP030941.1"/>
</dbReference>
<dbReference type="InterPro" id="IPR050789">
    <property type="entry name" value="Diverse_Enzym_Activities"/>
</dbReference>
<protein>
    <submittedName>
        <fullName evidence="2">6-aminohexanoate-dimer hydrolase</fullName>
        <ecNumber evidence="2">3.5.1.46</ecNumber>
    </submittedName>
</protein>
<dbReference type="EMBL" id="CP030941">
    <property type="protein sequence ID" value="UUP18979.1"/>
    <property type="molecule type" value="Genomic_DNA"/>
</dbReference>
<accession>A0ABY5MLY5</accession>
<name>A0ABY5MLY5_9HYPH</name>
<feature type="domain" description="Beta-lactamase-related" evidence="1">
    <location>
        <begin position="74"/>
        <end position="375"/>
    </location>
</feature>
<keyword evidence="3" id="KW-1185">Reference proteome</keyword>
<dbReference type="Gene3D" id="3.40.710.10">
    <property type="entry name" value="DD-peptidase/beta-lactamase superfamily"/>
    <property type="match status" value="1"/>
</dbReference>